<comment type="subcellular location">
    <subcellularLocation>
        <location evidence="1">Nucleus</location>
    </subcellularLocation>
</comment>
<dbReference type="AlphaFoldDB" id="A0A168CYD0"/>
<evidence type="ECO:0000313" key="14">
    <source>
        <dbReference type="EMBL" id="KZZ97156.1"/>
    </source>
</evidence>
<dbReference type="PANTHER" id="PTHR47659">
    <property type="entry name" value="ZN(II)2CYS6 TRANSCRIPTION FACTOR (EUROFUNG)-RELATED"/>
    <property type="match status" value="1"/>
</dbReference>
<dbReference type="InterPro" id="IPR050335">
    <property type="entry name" value="ERT1_acuK_gluconeogen_tf"/>
</dbReference>
<evidence type="ECO:0000256" key="6">
    <source>
        <dbReference type="ARBA" id="ARBA00023015"/>
    </source>
</evidence>
<feature type="region of interest" description="Disordered" evidence="12">
    <location>
        <begin position="1"/>
        <end position="37"/>
    </location>
</feature>
<dbReference type="InterPro" id="IPR056751">
    <property type="entry name" value="PAS_13"/>
</dbReference>
<dbReference type="GO" id="GO:0000981">
    <property type="term" value="F:DNA-binding transcription factor activity, RNA polymerase II-specific"/>
    <property type="evidence" value="ECO:0007669"/>
    <property type="project" value="InterPro"/>
</dbReference>
<dbReference type="GO" id="GO:0009267">
    <property type="term" value="P:cellular response to starvation"/>
    <property type="evidence" value="ECO:0007669"/>
    <property type="project" value="TreeGrafter"/>
</dbReference>
<keyword evidence="9" id="KW-0804">Transcription</keyword>
<dbReference type="GO" id="GO:0000977">
    <property type="term" value="F:RNA polymerase II transcription regulatory region sequence-specific DNA binding"/>
    <property type="evidence" value="ECO:0007669"/>
    <property type="project" value="TreeGrafter"/>
</dbReference>
<dbReference type="GO" id="GO:0005634">
    <property type="term" value="C:nucleus"/>
    <property type="evidence" value="ECO:0007669"/>
    <property type="project" value="UniProtKB-SubCell"/>
</dbReference>
<evidence type="ECO:0000256" key="4">
    <source>
        <dbReference type="ARBA" id="ARBA00022723"/>
    </source>
</evidence>
<keyword evidence="3" id="KW-0312">Gluconeogenesis</keyword>
<keyword evidence="4" id="KW-0479">Metal-binding</keyword>
<sequence>MAGPSADKYTCTAESTPMATSKVQQSMSEGQVQKPPIEEKLAKAISSNSAPSCSKDPSRPRRKKAKRACYACQRAHLTCGDERPCQRCIKRGLQDQCQDGVRKKAKYLHDAPNEALVPGVQRAANLYSQSSAANIPLMQPSAPGAAPAFFPRSTMRLPNVYGSKAGHQRVGVVASSIPENLSNEFSTRSSVSPTFTLPSSANGATATQSTSNATTINGLADPSFNSAFFDPSHPALFNFDIASMNFDSHYGAMEFGILARMTGTGNDGVENGNATSANNSVSTPRPESTSTTITSTAARPVDANHGKSASTCTVPSLESPHESSLSYNPLFNGTPSLATVGDWSATNDMGEALAISDPMGYRYTPPAEFVPQAFVIGCTRSPSRASDGSELHAGALNETGRSNVDHPDVTSPYTKDPEHGATQMHTSWQRPTQEQPPARVQKQATSRKRRRSPDELYKSVKKPYSYTNGFHALTAYIHRRFSPSKTLQIAKALASIRPSLIATNKTLDAADLIFMEKCFQRTLWEYEDFISVVGTPTIVCRRTGEVAAVGKEFCMLTGWKKEILLGLEPNENVNIGGGSGRRAARGDWSSRDMNATSQASDENRLRPVLLAELLDDESVIEFYDDFAKLAFGDSRGSIMTTCKLLKYQTKDNARIDKKGTSDGESTENHPRWTKSGIAGRQGMERFGASDGKVECSYCWTVKRDVFDIPMLLVMNFLPAI</sequence>
<evidence type="ECO:0000256" key="11">
    <source>
        <dbReference type="ARBA" id="ARBA00037475"/>
    </source>
</evidence>
<feature type="compositionally biased region" description="Low complexity" evidence="12">
    <location>
        <begin position="280"/>
        <end position="294"/>
    </location>
</feature>
<feature type="domain" description="Zn(2)-C6 fungal-type" evidence="13">
    <location>
        <begin position="68"/>
        <end position="97"/>
    </location>
</feature>
<name>A0A168CYD0_9EURO</name>
<dbReference type="InterPro" id="IPR001138">
    <property type="entry name" value="Zn2Cys6_DnaBD"/>
</dbReference>
<feature type="compositionally biased region" description="Polar residues" evidence="12">
    <location>
        <begin position="12"/>
        <end position="31"/>
    </location>
</feature>
<dbReference type="InterPro" id="IPR036864">
    <property type="entry name" value="Zn2-C6_fun-type_DNA-bd_sf"/>
</dbReference>
<dbReference type="GO" id="GO:0006094">
    <property type="term" value="P:gluconeogenesis"/>
    <property type="evidence" value="ECO:0007669"/>
    <property type="project" value="UniProtKB-KW"/>
</dbReference>
<evidence type="ECO:0000256" key="7">
    <source>
        <dbReference type="ARBA" id="ARBA00023125"/>
    </source>
</evidence>
<reference evidence="14 15" key="1">
    <citation type="journal article" date="2016" name="Genome Biol. Evol.">
        <title>Divergent and convergent evolution of fungal pathogenicity.</title>
        <authorList>
            <person name="Shang Y."/>
            <person name="Xiao G."/>
            <person name="Zheng P."/>
            <person name="Cen K."/>
            <person name="Zhan S."/>
            <person name="Wang C."/>
        </authorList>
    </citation>
    <scope>NUCLEOTIDE SEQUENCE [LARGE SCALE GENOMIC DNA]</scope>
    <source>
        <strain evidence="14 15">ARSEF 7405</strain>
    </source>
</reference>
<comment type="similarity">
    <text evidence="2">Belongs to the ERT1/acuK family.</text>
</comment>
<evidence type="ECO:0000256" key="2">
    <source>
        <dbReference type="ARBA" id="ARBA00010855"/>
    </source>
</evidence>
<dbReference type="VEuPathDB" id="FungiDB:AAP_00799"/>
<comment type="caution">
    <text evidence="14">The sequence shown here is derived from an EMBL/GenBank/DDBJ whole genome shotgun (WGS) entry which is preliminary data.</text>
</comment>
<dbReference type="SMART" id="SM00066">
    <property type="entry name" value="GAL4"/>
    <property type="match status" value="1"/>
</dbReference>
<dbReference type="EMBL" id="AZGZ01000002">
    <property type="protein sequence ID" value="KZZ97156.1"/>
    <property type="molecule type" value="Genomic_DNA"/>
</dbReference>
<feature type="region of interest" description="Disordered" evidence="12">
    <location>
        <begin position="268"/>
        <end position="294"/>
    </location>
</feature>
<keyword evidence="5" id="KW-0862">Zinc</keyword>
<gene>
    <name evidence="14" type="ORF">AAP_00799</name>
</gene>
<dbReference type="PANTHER" id="PTHR47659:SF1">
    <property type="entry name" value="TRANSCRIPTION ACTIVATOR OF GLUCONEOGENESIS ERT1"/>
    <property type="match status" value="1"/>
</dbReference>
<evidence type="ECO:0000313" key="15">
    <source>
        <dbReference type="Proteomes" id="UP000242877"/>
    </source>
</evidence>
<keyword evidence="15" id="KW-1185">Reference proteome</keyword>
<evidence type="ECO:0000256" key="10">
    <source>
        <dbReference type="ARBA" id="ARBA00023242"/>
    </source>
</evidence>
<evidence type="ECO:0000256" key="8">
    <source>
        <dbReference type="ARBA" id="ARBA00023159"/>
    </source>
</evidence>
<evidence type="ECO:0000256" key="9">
    <source>
        <dbReference type="ARBA" id="ARBA00023163"/>
    </source>
</evidence>
<dbReference type="GO" id="GO:0008270">
    <property type="term" value="F:zinc ion binding"/>
    <property type="evidence" value="ECO:0007669"/>
    <property type="project" value="InterPro"/>
</dbReference>
<accession>A0A168CYD0</accession>
<evidence type="ECO:0000256" key="5">
    <source>
        <dbReference type="ARBA" id="ARBA00022833"/>
    </source>
</evidence>
<dbReference type="SUPFAM" id="SSF57701">
    <property type="entry name" value="Zn2/Cys6 DNA-binding domain"/>
    <property type="match status" value="1"/>
</dbReference>
<dbReference type="Proteomes" id="UP000242877">
    <property type="component" value="Unassembled WGS sequence"/>
</dbReference>
<comment type="function">
    <text evidence="11">Transcription factor which regulates nonfermentable carbon utilization. Activator of gluconeogenetic genes.</text>
</comment>
<feature type="region of interest" description="Disordered" evidence="12">
    <location>
        <begin position="655"/>
        <end position="677"/>
    </location>
</feature>
<dbReference type="Pfam" id="PF24990">
    <property type="entry name" value="PAS_13"/>
    <property type="match status" value="1"/>
</dbReference>
<evidence type="ECO:0000256" key="1">
    <source>
        <dbReference type="ARBA" id="ARBA00004123"/>
    </source>
</evidence>
<feature type="region of interest" description="Disordered" evidence="12">
    <location>
        <begin position="396"/>
        <end position="458"/>
    </location>
</feature>
<proteinExistence type="inferred from homology"/>
<feature type="compositionally biased region" description="Basic and acidic residues" evidence="12">
    <location>
        <begin position="655"/>
        <end position="670"/>
    </location>
</feature>
<organism evidence="14 15">
    <name type="scientific">Ascosphaera apis ARSEF 7405</name>
    <dbReference type="NCBI Taxonomy" id="392613"/>
    <lineage>
        <taxon>Eukaryota</taxon>
        <taxon>Fungi</taxon>
        <taxon>Dikarya</taxon>
        <taxon>Ascomycota</taxon>
        <taxon>Pezizomycotina</taxon>
        <taxon>Eurotiomycetes</taxon>
        <taxon>Eurotiomycetidae</taxon>
        <taxon>Onygenales</taxon>
        <taxon>Ascosphaeraceae</taxon>
        <taxon>Ascosphaera</taxon>
    </lineage>
</organism>
<keyword evidence="6" id="KW-0805">Transcription regulation</keyword>
<protein>
    <submittedName>
        <fullName evidence="14">Transcription factor</fullName>
    </submittedName>
</protein>
<feature type="compositionally biased region" description="Polar residues" evidence="12">
    <location>
        <begin position="423"/>
        <end position="435"/>
    </location>
</feature>
<keyword evidence="10" id="KW-0539">Nucleus</keyword>
<dbReference type="PROSITE" id="PS50048">
    <property type="entry name" value="ZN2_CY6_FUNGAL_2"/>
    <property type="match status" value="1"/>
</dbReference>
<dbReference type="OrthoDB" id="2538135at2759"/>
<evidence type="ECO:0000256" key="12">
    <source>
        <dbReference type="SAM" id="MobiDB-lite"/>
    </source>
</evidence>
<dbReference type="CDD" id="cd00067">
    <property type="entry name" value="GAL4"/>
    <property type="match status" value="1"/>
</dbReference>
<feature type="region of interest" description="Disordered" evidence="12">
    <location>
        <begin position="575"/>
        <end position="599"/>
    </location>
</feature>
<keyword evidence="8" id="KW-0010">Activator</keyword>
<keyword evidence="7" id="KW-0238">DNA-binding</keyword>
<evidence type="ECO:0000256" key="3">
    <source>
        <dbReference type="ARBA" id="ARBA00022432"/>
    </source>
</evidence>
<evidence type="ECO:0000259" key="13">
    <source>
        <dbReference type="PROSITE" id="PS50048"/>
    </source>
</evidence>